<evidence type="ECO:0000313" key="4">
    <source>
        <dbReference type="Proteomes" id="UP001162483"/>
    </source>
</evidence>
<protein>
    <submittedName>
        <fullName evidence="3">Uncharacterized protein</fullName>
    </submittedName>
</protein>
<comment type="caution">
    <text evidence="3">The sequence shown here is derived from an EMBL/GenBank/DDBJ whole genome shotgun (WGS) entry which is preliminary data.</text>
</comment>
<dbReference type="EMBL" id="CATNWA010008973">
    <property type="protein sequence ID" value="CAI9557218.1"/>
    <property type="molecule type" value="Genomic_DNA"/>
</dbReference>
<dbReference type="InterPro" id="IPR052802">
    <property type="entry name" value="KNTC1"/>
</dbReference>
<feature type="domain" description="KNTC1 first ARM-repeats" evidence="2">
    <location>
        <begin position="62"/>
        <end position="146"/>
    </location>
</feature>
<evidence type="ECO:0000259" key="2">
    <source>
        <dbReference type="Pfam" id="PF24520"/>
    </source>
</evidence>
<reference evidence="3" key="1">
    <citation type="submission" date="2023-05" db="EMBL/GenBank/DDBJ databases">
        <authorList>
            <person name="Stuckert A."/>
        </authorList>
    </citation>
    <scope>NUCLEOTIDE SEQUENCE</scope>
</reference>
<evidence type="ECO:0000259" key="1">
    <source>
        <dbReference type="Pfam" id="PF24506"/>
    </source>
</evidence>
<evidence type="ECO:0000313" key="3">
    <source>
        <dbReference type="EMBL" id="CAI9557218.1"/>
    </source>
</evidence>
<feature type="domain" description="KNTC1 N-terminal" evidence="1">
    <location>
        <begin position="1"/>
        <end position="53"/>
    </location>
</feature>
<sequence>MHHLYSIEVSDVSSLVQIGITMDTIYLLEGIYDNHERLSEGLVSVLALRCLTEALPENRLSRLLHKLKFEEAEKFAIQFGLDVELVYKVKVNTILEKMASASIGSYGQSLWQELVDEAKDSLVKIKDDNFVTEYCVNAPWPTYETAFDM</sequence>
<organism evidence="3 4">
    <name type="scientific">Staurois parvus</name>
    <dbReference type="NCBI Taxonomy" id="386267"/>
    <lineage>
        <taxon>Eukaryota</taxon>
        <taxon>Metazoa</taxon>
        <taxon>Chordata</taxon>
        <taxon>Craniata</taxon>
        <taxon>Vertebrata</taxon>
        <taxon>Euteleostomi</taxon>
        <taxon>Amphibia</taxon>
        <taxon>Batrachia</taxon>
        <taxon>Anura</taxon>
        <taxon>Neobatrachia</taxon>
        <taxon>Ranoidea</taxon>
        <taxon>Ranidae</taxon>
        <taxon>Staurois</taxon>
    </lineage>
</organism>
<feature type="non-terminal residue" evidence="3">
    <location>
        <position position="149"/>
    </location>
</feature>
<dbReference type="Proteomes" id="UP001162483">
    <property type="component" value="Unassembled WGS sequence"/>
</dbReference>
<dbReference type="InterPro" id="IPR055402">
    <property type="entry name" value="KNTC1_N"/>
</dbReference>
<dbReference type="InterPro" id="IPR055403">
    <property type="entry name" value="ARM_KNTC1_1st"/>
</dbReference>
<name>A0ABN9CB64_9NEOB</name>
<dbReference type="PANTHER" id="PTHR15688">
    <property type="entry name" value="KINETOCHORE-ASSOCIATED PROTEIN 1"/>
    <property type="match status" value="1"/>
</dbReference>
<gene>
    <name evidence="3" type="ORF">SPARVUS_LOCUS4666369</name>
</gene>
<dbReference type="PANTHER" id="PTHR15688:SF1">
    <property type="entry name" value="KINETOCHORE-ASSOCIATED PROTEIN 1"/>
    <property type="match status" value="1"/>
</dbReference>
<keyword evidence="4" id="KW-1185">Reference proteome</keyword>
<proteinExistence type="predicted"/>
<dbReference type="Pfam" id="PF24506">
    <property type="entry name" value="KNTC1_N"/>
    <property type="match status" value="1"/>
</dbReference>
<accession>A0ABN9CB64</accession>
<dbReference type="Pfam" id="PF24520">
    <property type="entry name" value="ARM_KNTC1_1st"/>
    <property type="match status" value="1"/>
</dbReference>